<evidence type="ECO:0000256" key="1">
    <source>
        <dbReference type="ARBA" id="ARBA00004141"/>
    </source>
</evidence>
<accession>A0A1X7TPS0</accession>
<dbReference type="Proteomes" id="UP000007879">
    <property type="component" value="Unassembled WGS sequence"/>
</dbReference>
<evidence type="ECO:0000256" key="4">
    <source>
        <dbReference type="ARBA" id="ARBA00023136"/>
    </source>
</evidence>
<protein>
    <submittedName>
        <fullName evidence="7">Uncharacterized protein</fullName>
    </submittedName>
</protein>
<sequence length="389" mass="44179">MESNYTEWCCSLLVSTPVAHAISGMFVFTAIIIACFQVFQHLRFYTVPEQQLWIVRILFIIPVYGFCSWIGILFPQYSVYFDAIRSCYEAFVIYNFIRLCIAYLGGESSILASLSGTPIPRSVITGTCCFPRMTFSIRYLRFCIQSTLQFCFVKPVVALVTIILEAVHYYNEGNWDPKYGYIYCTFAYNISVTFALYGLVLFYTATKPLLSNYKPVLKFFCIKSIIFLSFWQGLLLAILYWVGVIQSAENAAAYQNFLITIEMFLAALLLFFAFPYSYYQSLCKDPQGRGIPMTSISSHFRDTLNPHDVVNDAIHNFSRVYQQYAIQEDLSESDEDKKFGRSPTSPTTGTGVGVSLYAFKKSPLGKKGGSDGGQEKTVLLVESDEDEIY</sequence>
<dbReference type="OrthoDB" id="5348404at2759"/>
<reference evidence="7" key="2">
    <citation type="submission" date="2017-05" db="UniProtKB">
        <authorList>
            <consortium name="EnsemblMetazoa"/>
        </authorList>
    </citation>
    <scope>IDENTIFICATION</scope>
</reference>
<dbReference type="AlphaFoldDB" id="A0A1X7TPS0"/>
<feature type="transmembrane region" description="Helical" evidence="6">
    <location>
        <begin position="225"/>
        <end position="245"/>
    </location>
</feature>
<organism evidence="7">
    <name type="scientific">Amphimedon queenslandica</name>
    <name type="common">Sponge</name>
    <dbReference type="NCBI Taxonomy" id="400682"/>
    <lineage>
        <taxon>Eukaryota</taxon>
        <taxon>Metazoa</taxon>
        <taxon>Porifera</taxon>
        <taxon>Demospongiae</taxon>
        <taxon>Heteroscleromorpha</taxon>
        <taxon>Haplosclerida</taxon>
        <taxon>Niphatidae</taxon>
        <taxon>Amphimedon</taxon>
    </lineage>
</organism>
<dbReference type="EnsemblMetazoa" id="Aqu2.1.16732_001">
    <property type="protein sequence ID" value="Aqu2.1.16732_001"/>
    <property type="gene ID" value="Aqu2.1.16732"/>
</dbReference>
<keyword evidence="4 6" id="KW-0472">Membrane</keyword>
<feature type="transmembrane region" description="Helical" evidence="6">
    <location>
        <begin position="180"/>
        <end position="204"/>
    </location>
</feature>
<dbReference type="KEGG" id="aqu:100636676"/>
<keyword evidence="2 6" id="KW-0812">Transmembrane</keyword>
<evidence type="ECO:0000313" key="7">
    <source>
        <dbReference type="EnsemblMetazoa" id="Aqu2.1.16732_001"/>
    </source>
</evidence>
<evidence type="ECO:0000313" key="8">
    <source>
        <dbReference type="Proteomes" id="UP000007879"/>
    </source>
</evidence>
<evidence type="ECO:0000256" key="3">
    <source>
        <dbReference type="ARBA" id="ARBA00022989"/>
    </source>
</evidence>
<keyword evidence="8" id="KW-1185">Reference proteome</keyword>
<gene>
    <name evidence="7" type="primary">100636676</name>
</gene>
<dbReference type="PANTHER" id="PTHR23423">
    <property type="entry name" value="ORGANIC SOLUTE TRANSPORTER-RELATED"/>
    <property type="match status" value="1"/>
</dbReference>
<dbReference type="OMA" id="IIKPIMA"/>
<feature type="region of interest" description="Disordered" evidence="5">
    <location>
        <begin position="331"/>
        <end position="389"/>
    </location>
</feature>
<proteinExistence type="predicted"/>
<dbReference type="InterPro" id="IPR005178">
    <property type="entry name" value="Ostalpha/TMEM184C"/>
</dbReference>
<evidence type="ECO:0000256" key="2">
    <source>
        <dbReference type="ARBA" id="ARBA00022692"/>
    </source>
</evidence>
<dbReference type="EnsemblMetazoa" id="XM_003390077.3">
    <property type="protein sequence ID" value="XP_003390125.1"/>
    <property type="gene ID" value="LOC100636676"/>
</dbReference>
<evidence type="ECO:0000256" key="5">
    <source>
        <dbReference type="SAM" id="MobiDB-lite"/>
    </source>
</evidence>
<dbReference type="Pfam" id="PF03619">
    <property type="entry name" value="Solute_trans_a"/>
    <property type="match status" value="1"/>
</dbReference>
<dbReference type="STRING" id="400682.A0A1X7TPS0"/>
<feature type="transmembrane region" description="Helical" evidence="6">
    <location>
        <begin position="147"/>
        <end position="168"/>
    </location>
</feature>
<comment type="subcellular location">
    <subcellularLocation>
        <location evidence="1">Membrane</location>
        <topology evidence="1">Multi-pass membrane protein</topology>
    </subcellularLocation>
</comment>
<feature type="transmembrane region" description="Helical" evidence="6">
    <location>
        <begin position="86"/>
        <end position="106"/>
    </location>
</feature>
<feature type="transmembrane region" description="Helical" evidence="6">
    <location>
        <begin position="257"/>
        <end position="279"/>
    </location>
</feature>
<dbReference type="GO" id="GO:0016020">
    <property type="term" value="C:membrane"/>
    <property type="evidence" value="ECO:0007669"/>
    <property type="project" value="UniProtKB-SubCell"/>
</dbReference>
<dbReference type="InParanoid" id="A0A1X7TPS0"/>
<evidence type="ECO:0000256" key="6">
    <source>
        <dbReference type="SAM" id="Phobius"/>
    </source>
</evidence>
<keyword evidence="3 6" id="KW-1133">Transmembrane helix</keyword>
<feature type="transmembrane region" description="Helical" evidence="6">
    <location>
        <begin position="12"/>
        <end position="39"/>
    </location>
</feature>
<dbReference type="eggNOG" id="KOG2641">
    <property type="taxonomic scope" value="Eukaryota"/>
</dbReference>
<dbReference type="SMART" id="SM01417">
    <property type="entry name" value="Solute_trans_a"/>
    <property type="match status" value="1"/>
</dbReference>
<feature type="transmembrane region" description="Helical" evidence="6">
    <location>
        <begin position="51"/>
        <end position="74"/>
    </location>
</feature>
<reference evidence="8" key="1">
    <citation type="journal article" date="2010" name="Nature">
        <title>The Amphimedon queenslandica genome and the evolution of animal complexity.</title>
        <authorList>
            <person name="Srivastava M."/>
            <person name="Simakov O."/>
            <person name="Chapman J."/>
            <person name="Fahey B."/>
            <person name="Gauthier M.E."/>
            <person name="Mitros T."/>
            <person name="Richards G.S."/>
            <person name="Conaco C."/>
            <person name="Dacre M."/>
            <person name="Hellsten U."/>
            <person name="Larroux C."/>
            <person name="Putnam N.H."/>
            <person name="Stanke M."/>
            <person name="Adamska M."/>
            <person name="Darling A."/>
            <person name="Degnan S.M."/>
            <person name="Oakley T.H."/>
            <person name="Plachetzki D.C."/>
            <person name="Zhai Y."/>
            <person name="Adamski M."/>
            <person name="Calcino A."/>
            <person name="Cummins S.F."/>
            <person name="Goodstein D.M."/>
            <person name="Harris C."/>
            <person name="Jackson D.J."/>
            <person name="Leys S.P."/>
            <person name="Shu S."/>
            <person name="Woodcroft B.J."/>
            <person name="Vervoort M."/>
            <person name="Kosik K.S."/>
            <person name="Manning G."/>
            <person name="Degnan B.M."/>
            <person name="Rokhsar D.S."/>
        </authorList>
    </citation>
    <scope>NUCLEOTIDE SEQUENCE [LARGE SCALE GENOMIC DNA]</scope>
</reference>
<name>A0A1X7TPS0_AMPQE</name>
<feature type="compositionally biased region" description="Low complexity" evidence="5">
    <location>
        <begin position="342"/>
        <end position="355"/>
    </location>
</feature>